<dbReference type="HOGENOM" id="CLU_1022606_0_0_11"/>
<protein>
    <recommendedName>
        <fullName evidence="1">Xylose isomerase-like TIM barrel domain-containing protein</fullName>
    </recommendedName>
</protein>
<gene>
    <name evidence="2" type="ORF">AFR_26105</name>
</gene>
<dbReference type="Pfam" id="PF01261">
    <property type="entry name" value="AP_endonuc_2"/>
    <property type="match status" value="1"/>
</dbReference>
<accession>U5W2M7</accession>
<dbReference type="PANTHER" id="PTHR12110">
    <property type="entry name" value="HYDROXYPYRUVATE ISOMERASE"/>
    <property type="match status" value="1"/>
</dbReference>
<name>U5W2M7_9ACTN</name>
<evidence type="ECO:0000259" key="1">
    <source>
        <dbReference type="Pfam" id="PF01261"/>
    </source>
</evidence>
<dbReference type="AlphaFoldDB" id="U5W2M7"/>
<dbReference type="InterPro" id="IPR036237">
    <property type="entry name" value="Xyl_isomerase-like_sf"/>
</dbReference>
<dbReference type="eggNOG" id="COG1082">
    <property type="taxonomic scope" value="Bacteria"/>
</dbReference>
<feature type="domain" description="Xylose isomerase-like TIM barrel" evidence="1">
    <location>
        <begin position="23"/>
        <end position="243"/>
    </location>
</feature>
<dbReference type="SUPFAM" id="SSF51658">
    <property type="entry name" value="Xylose isomerase-like"/>
    <property type="match status" value="1"/>
</dbReference>
<evidence type="ECO:0000313" key="2">
    <source>
        <dbReference type="EMBL" id="AGZ43483.1"/>
    </source>
</evidence>
<dbReference type="PATRIC" id="fig|1246995.3.peg.5291"/>
<dbReference type="Gene3D" id="3.20.20.150">
    <property type="entry name" value="Divalent-metal-dependent TIM barrel enzymes"/>
    <property type="match status" value="1"/>
</dbReference>
<evidence type="ECO:0000313" key="3">
    <source>
        <dbReference type="Proteomes" id="UP000017746"/>
    </source>
</evidence>
<dbReference type="STRING" id="1246995.AFR_26105"/>
<dbReference type="EMBL" id="CP006272">
    <property type="protein sequence ID" value="AGZ43483.1"/>
    <property type="molecule type" value="Genomic_DNA"/>
</dbReference>
<dbReference type="InterPro" id="IPR013022">
    <property type="entry name" value="Xyl_isomerase-like_TIM-brl"/>
</dbReference>
<reference evidence="2 3" key="1">
    <citation type="journal article" date="2014" name="J. Biotechnol.">
        <title>Complete genome sequence of the actinobacterium Actinoplanes friuliensis HAG 010964, producer of the lipopeptide antibiotic friulimycin.</title>
        <authorList>
            <person name="Ruckert C."/>
            <person name="Szczepanowski R."/>
            <person name="Albersmeier A."/>
            <person name="Goesmann A."/>
            <person name="Fischer N."/>
            <person name="Steinkamper A."/>
            <person name="Puhler A."/>
            <person name="Biener R."/>
            <person name="Schwartz D."/>
            <person name="Kalinowski J."/>
        </authorList>
    </citation>
    <scope>NUCLEOTIDE SEQUENCE [LARGE SCALE GENOMIC DNA]</scope>
    <source>
        <strain evidence="2 3">DSM 7358</strain>
    </source>
</reference>
<sequence>MTKPFGELEPGRLAEILGGMSADGGEVVVRDGQTVTPGEPQRLLEVAKEFARHGLGIDVVTTDLVRADATADRVFGVCAEAGVPLVRVGWWRYDAGLGYQRIAAEARRELAALAALARRHHLRIALQLHHGTIHPSAAHALRLTEELAVYADPGNQVMEGREDLAMSLDLLGDRVACVGVKNAAWLGERLGWQPLADGGVLEWPDILRTLHQRGYDGPLSLHAHYPMTDPGATVARDLRHLREAISLSRS</sequence>
<keyword evidence="3" id="KW-1185">Reference proteome</keyword>
<proteinExistence type="predicted"/>
<dbReference type="Proteomes" id="UP000017746">
    <property type="component" value="Chromosome"/>
</dbReference>
<dbReference type="KEGG" id="afs:AFR_26105"/>
<organism evidence="2 3">
    <name type="scientific">Actinoplanes friuliensis DSM 7358</name>
    <dbReference type="NCBI Taxonomy" id="1246995"/>
    <lineage>
        <taxon>Bacteria</taxon>
        <taxon>Bacillati</taxon>
        <taxon>Actinomycetota</taxon>
        <taxon>Actinomycetes</taxon>
        <taxon>Micromonosporales</taxon>
        <taxon>Micromonosporaceae</taxon>
        <taxon>Actinoplanes</taxon>
    </lineage>
</organism>
<dbReference type="InterPro" id="IPR050312">
    <property type="entry name" value="IolE/XylAMocC-like"/>
</dbReference>
<dbReference type="PANTHER" id="PTHR12110:SF41">
    <property type="entry name" value="INOSOSE DEHYDRATASE"/>
    <property type="match status" value="1"/>
</dbReference>